<evidence type="ECO:0000313" key="3">
    <source>
        <dbReference type="Proteomes" id="UP000828390"/>
    </source>
</evidence>
<reference evidence="2" key="2">
    <citation type="submission" date="2020-11" db="EMBL/GenBank/DDBJ databases">
        <authorList>
            <person name="McCartney M.A."/>
            <person name="Auch B."/>
            <person name="Kono T."/>
            <person name="Mallez S."/>
            <person name="Becker A."/>
            <person name="Gohl D.M."/>
            <person name="Silverstein K.A.T."/>
            <person name="Koren S."/>
            <person name="Bechman K.B."/>
            <person name="Herman A."/>
            <person name="Abrahante J.E."/>
            <person name="Garbe J."/>
        </authorList>
    </citation>
    <scope>NUCLEOTIDE SEQUENCE</scope>
    <source>
        <strain evidence="2">Duluth1</strain>
        <tissue evidence="2">Whole animal</tissue>
    </source>
</reference>
<dbReference type="EMBL" id="JAIWYP010000005">
    <property type="protein sequence ID" value="KAH3828903.1"/>
    <property type="molecule type" value="Genomic_DNA"/>
</dbReference>
<proteinExistence type="predicted"/>
<feature type="compositionally biased region" description="Low complexity" evidence="1">
    <location>
        <begin position="28"/>
        <end position="48"/>
    </location>
</feature>
<organism evidence="2 3">
    <name type="scientific">Dreissena polymorpha</name>
    <name type="common">Zebra mussel</name>
    <name type="synonym">Mytilus polymorpha</name>
    <dbReference type="NCBI Taxonomy" id="45954"/>
    <lineage>
        <taxon>Eukaryota</taxon>
        <taxon>Metazoa</taxon>
        <taxon>Spiralia</taxon>
        <taxon>Lophotrochozoa</taxon>
        <taxon>Mollusca</taxon>
        <taxon>Bivalvia</taxon>
        <taxon>Autobranchia</taxon>
        <taxon>Heteroconchia</taxon>
        <taxon>Euheterodonta</taxon>
        <taxon>Imparidentia</taxon>
        <taxon>Neoheterodontei</taxon>
        <taxon>Myida</taxon>
        <taxon>Dreissenoidea</taxon>
        <taxon>Dreissenidae</taxon>
        <taxon>Dreissena</taxon>
    </lineage>
</organism>
<evidence type="ECO:0000313" key="2">
    <source>
        <dbReference type="EMBL" id="KAH3828903.1"/>
    </source>
</evidence>
<evidence type="ECO:0000256" key="1">
    <source>
        <dbReference type="SAM" id="MobiDB-lite"/>
    </source>
</evidence>
<gene>
    <name evidence="2" type="ORF">DPMN_130888</name>
</gene>
<protein>
    <submittedName>
        <fullName evidence="2">Uncharacterized protein</fullName>
    </submittedName>
</protein>
<name>A0A9D4K221_DREPO</name>
<keyword evidence="3" id="KW-1185">Reference proteome</keyword>
<comment type="caution">
    <text evidence="2">The sequence shown here is derived from an EMBL/GenBank/DDBJ whole genome shotgun (WGS) entry which is preliminary data.</text>
</comment>
<dbReference type="AlphaFoldDB" id="A0A9D4K221"/>
<dbReference type="Proteomes" id="UP000828390">
    <property type="component" value="Unassembled WGS sequence"/>
</dbReference>
<accession>A0A9D4K221</accession>
<sequence length="91" mass="9617">MFGLGENPLMNMMLMRQFMGGDSGGSTGSQRTTTGQTGQTGQTSSTSLFGGSNAMMYPLLMGGGGSENLMAMMMCNRMPGMMRLMCMSNMA</sequence>
<reference evidence="2" key="1">
    <citation type="journal article" date="2019" name="bioRxiv">
        <title>The Genome of the Zebra Mussel, Dreissena polymorpha: A Resource for Invasive Species Research.</title>
        <authorList>
            <person name="McCartney M.A."/>
            <person name="Auch B."/>
            <person name="Kono T."/>
            <person name="Mallez S."/>
            <person name="Zhang Y."/>
            <person name="Obille A."/>
            <person name="Becker A."/>
            <person name="Abrahante J.E."/>
            <person name="Garbe J."/>
            <person name="Badalamenti J.P."/>
            <person name="Herman A."/>
            <person name="Mangelson H."/>
            <person name="Liachko I."/>
            <person name="Sullivan S."/>
            <person name="Sone E.D."/>
            <person name="Koren S."/>
            <person name="Silverstein K.A.T."/>
            <person name="Beckman K.B."/>
            <person name="Gohl D.M."/>
        </authorList>
    </citation>
    <scope>NUCLEOTIDE SEQUENCE</scope>
    <source>
        <strain evidence="2">Duluth1</strain>
        <tissue evidence="2">Whole animal</tissue>
    </source>
</reference>
<feature type="region of interest" description="Disordered" evidence="1">
    <location>
        <begin position="20"/>
        <end position="48"/>
    </location>
</feature>